<dbReference type="EMBL" id="CAJMWZ010007129">
    <property type="protein sequence ID" value="CAE6533246.1"/>
    <property type="molecule type" value="Genomic_DNA"/>
</dbReference>
<feature type="domain" description="DUF6532" evidence="2">
    <location>
        <begin position="2"/>
        <end position="79"/>
    </location>
</feature>
<reference evidence="3" key="1">
    <citation type="submission" date="2021-01" db="EMBL/GenBank/DDBJ databases">
        <authorList>
            <person name="Kaushik A."/>
        </authorList>
    </citation>
    <scope>NUCLEOTIDE SEQUENCE</scope>
    <source>
        <strain evidence="3">Type strain: AG8-Rh-89/</strain>
    </source>
</reference>
<evidence type="ECO:0000256" key="1">
    <source>
        <dbReference type="SAM" id="MobiDB-lite"/>
    </source>
</evidence>
<feature type="region of interest" description="Disordered" evidence="1">
    <location>
        <begin position="158"/>
        <end position="178"/>
    </location>
</feature>
<protein>
    <recommendedName>
        <fullName evidence="2">DUF6532 domain-containing protein</fullName>
    </recommendedName>
</protein>
<accession>A0A8H3DJ40</accession>
<evidence type="ECO:0000313" key="3">
    <source>
        <dbReference type="EMBL" id="CAE6533246.1"/>
    </source>
</evidence>
<evidence type="ECO:0000313" key="4">
    <source>
        <dbReference type="Proteomes" id="UP000663850"/>
    </source>
</evidence>
<gene>
    <name evidence="3" type="ORF">RDB_LOCUS134906</name>
</gene>
<comment type="caution">
    <text evidence="3">The sequence shown here is derived from an EMBL/GenBank/DDBJ whole genome shotgun (WGS) entry which is preliminary data.</text>
</comment>
<evidence type="ECO:0000259" key="2">
    <source>
        <dbReference type="Pfam" id="PF20149"/>
    </source>
</evidence>
<sequence length="354" mass="38738">MESEFLQEAARAVAFQSTNSIGFRSRSYFAPPKDRFLAFLCTLTHHIVYCYRHGDYQYEKLCAAQQEATFGNYMRLIERTRMRTPNLLYNARVGIYDYCLRSLVDPDPELEEEEEDREWSADAEEIVMSQYASHFPAPAQPAPAATAQVQPAFATPAMAQPEPTEPTEQSPVGHSSVTSGEGVRWEIITHADGNVFLVGPDDAIQINPKIVDDLLNFRISPSSVLEIALQASFSPIQEIPGGVVTDDVFDGAFAAKLALEECSQAGPSGLTAEEKDDAAVAGATITEVSDGEEELPPGRNKGKGKASTLYGGRYLDDYGGVEPGEDEAYVGIKGSEDFEPAEISDEEMELEKDD</sequence>
<dbReference type="Pfam" id="PF20149">
    <property type="entry name" value="DUF6532"/>
    <property type="match status" value="1"/>
</dbReference>
<feature type="compositionally biased region" description="Acidic residues" evidence="1">
    <location>
        <begin position="337"/>
        <end position="354"/>
    </location>
</feature>
<feature type="compositionally biased region" description="Low complexity" evidence="1">
    <location>
        <begin position="158"/>
        <end position="169"/>
    </location>
</feature>
<dbReference type="InterPro" id="IPR045341">
    <property type="entry name" value="DUF6532"/>
</dbReference>
<dbReference type="AlphaFoldDB" id="A0A8H3DJ40"/>
<dbReference type="Proteomes" id="UP000663850">
    <property type="component" value="Unassembled WGS sequence"/>
</dbReference>
<feature type="region of interest" description="Disordered" evidence="1">
    <location>
        <begin position="288"/>
        <end position="307"/>
    </location>
</feature>
<feature type="region of interest" description="Disordered" evidence="1">
    <location>
        <begin position="334"/>
        <end position="354"/>
    </location>
</feature>
<name>A0A8H3DJ40_9AGAM</name>
<proteinExistence type="predicted"/>
<organism evidence="3 4">
    <name type="scientific">Rhizoctonia solani</name>
    <dbReference type="NCBI Taxonomy" id="456999"/>
    <lineage>
        <taxon>Eukaryota</taxon>
        <taxon>Fungi</taxon>
        <taxon>Dikarya</taxon>
        <taxon>Basidiomycota</taxon>
        <taxon>Agaricomycotina</taxon>
        <taxon>Agaricomycetes</taxon>
        <taxon>Cantharellales</taxon>
        <taxon>Ceratobasidiaceae</taxon>
        <taxon>Rhizoctonia</taxon>
    </lineage>
</organism>